<dbReference type="EMBL" id="VSRR010097546">
    <property type="protein sequence ID" value="MPC94179.1"/>
    <property type="molecule type" value="Genomic_DNA"/>
</dbReference>
<accession>A0A5B7JGX7</accession>
<dbReference type="AlphaFoldDB" id="A0A5B7JGX7"/>
<organism evidence="2 3">
    <name type="scientific">Portunus trituberculatus</name>
    <name type="common">Swimming crab</name>
    <name type="synonym">Neptunus trituberculatus</name>
    <dbReference type="NCBI Taxonomy" id="210409"/>
    <lineage>
        <taxon>Eukaryota</taxon>
        <taxon>Metazoa</taxon>
        <taxon>Ecdysozoa</taxon>
        <taxon>Arthropoda</taxon>
        <taxon>Crustacea</taxon>
        <taxon>Multicrustacea</taxon>
        <taxon>Malacostraca</taxon>
        <taxon>Eumalacostraca</taxon>
        <taxon>Eucarida</taxon>
        <taxon>Decapoda</taxon>
        <taxon>Pleocyemata</taxon>
        <taxon>Brachyura</taxon>
        <taxon>Eubrachyura</taxon>
        <taxon>Portunoidea</taxon>
        <taxon>Portunidae</taxon>
        <taxon>Portuninae</taxon>
        <taxon>Portunus</taxon>
    </lineage>
</organism>
<reference evidence="2 3" key="1">
    <citation type="submission" date="2019-05" db="EMBL/GenBank/DDBJ databases">
        <title>Another draft genome of Portunus trituberculatus and its Hox gene families provides insights of decapod evolution.</title>
        <authorList>
            <person name="Jeong J.-H."/>
            <person name="Song I."/>
            <person name="Kim S."/>
            <person name="Choi T."/>
            <person name="Kim D."/>
            <person name="Ryu S."/>
            <person name="Kim W."/>
        </authorList>
    </citation>
    <scope>NUCLEOTIDE SEQUENCE [LARGE SCALE GENOMIC DNA]</scope>
    <source>
        <tissue evidence="2">Muscle</tissue>
    </source>
</reference>
<keyword evidence="3" id="KW-1185">Reference proteome</keyword>
<comment type="caution">
    <text evidence="2">The sequence shown here is derived from an EMBL/GenBank/DDBJ whole genome shotgun (WGS) entry which is preliminary data.</text>
</comment>
<evidence type="ECO:0000313" key="3">
    <source>
        <dbReference type="Proteomes" id="UP000324222"/>
    </source>
</evidence>
<evidence type="ECO:0000313" key="2">
    <source>
        <dbReference type="EMBL" id="MPC94179.1"/>
    </source>
</evidence>
<gene>
    <name evidence="2" type="ORF">E2C01_089335</name>
</gene>
<proteinExistence type="predicted"/>
<name>A0A5B7JGX7_PORTR</name>
<feature type="region of interest" description="Disordered" evidence="1">
    <location>
        <begin position="30"/>
        <end position="49"/>
    </location>
</feature>
<sequence>MGTSRTTTDVAANQLRAAARRRLSSRRACLLSTEPRLRNPSDSPQPLWPPCTPAPLSHQLSLASHRGERAVRDLTGSGRLRPRRLMLQPPPGDSGDARAAVTSLTPTCCFPRQDQTCFLNPIIGSGARIMNSSLP</sequence>
<dbReference type="Proteomes" id="UP000324222">
    <property type="component" value="Unassembled WGS sequence"/>
</dbReference>
<evidence type="ECO:0000256" key="1">
    <source>
        <dbReference type="SAM" id="MobiDB-lite"/>
    </source>
</evidence>
<protein>
    <submittedName>
        <fullName evidence="2">Uncharacterized protein</fullName>
    </submittedName>
</protein>